<dbReference type="AlphaFoldDB" id="A0A7X1NNK3"/>
<evidence type="ECO:0000256" key="6">
    <source>
        <dbReference type="RuleBase" id="RU003423"/>
    </source>
</evidence>
<keyword evidence="3 6" id="KW-0808">Transferase</keyword>
<dbReference type="SUPFAM" id="SSF51230">
    <property type="entry name" value="Single hybrid motif"/>
    <property type="match status" value="1"/>
</dbReference>
<evidence type="ECO:0000256" key="5">
    <source>
        <dbReference type="ARBA" id="ARBA00023315"/>
    </source>
</evidence>
<dbReference type="InterPro" id="IPR011053">
    <property type="entry name" value="Single_hybrid_motif"/>
</dbReference>
<dbReference type="PROSITE" id="PS51826">
    <property type="entry name" value="PSBD"/>
    <property type="match status" value="1"/>
</dbReference>
<dbReference type="Gene3D" id="2.40.50.100">
    <property type="match status" value="1"/>
</dbReference>
<dbReference type="Pfam" id="PF00364">
    <property type="entry name" value="Biotin_lipoyl"/>
    <property type="match status" value="1"/>
</dbReference>
<feature type="domain" description="Peripheral subunit-binding (PSBD)" evidence="9">
    <location>
        <begin position="226"/>
        <end position="263"/>
    </location>
</feature>
<dbReference type="Gene3D" id="4.10.320.10">
    <property type="entry name" value="E3-binding domain"/>
    <property type="match status" value="1"/>
</dbReference>
<dbReference type="Gene3D" id="3.30.559.10">
    <property type="entry name" value="Chloramphenicol acetyltransferase-like domain"/>
    <property type="match status" value="1"/>
</dbReference>
<dbReference type="Pfam" id="PF02817">
    <property type="entry name" value="E3_binding"/>
    <property type="match status" value="1"/>
</dbReference>
<keyword evidence="5 6" id="KW-0012">Acyltransferase</keyword>
<dbReference type="InterPro" id="IPR050743">
    <property type="entry name" value="2-oxoacid_DH_E2_comp"/>
</dbReference>
<name>A0A7X1NNK3_9MICC</name>
<dbReference type="GO" id="GO:0005737">
    <property type="term" value="C:cytoplasm"/>
    <property type="evidence" value="ECO:0007669"/>
    <property type="project" value="TreeGrafter"/>
</dbReference>
<comment type="cofactor">
    <cofactor evidence="1 6">
        <name>(R)-lipoate</name>
        <dbReference type="ChEBI" id="CHEBI:83088"/>
    </cofactor>
</comment>
<dbReference type="PROSITE" id="PS00189">
    <property type="entry name" value="LIPOYL"/>
    <property type="match status" value="1"/>
</dbReference>
<dbReference type="RefSeq" id="WP_152812654.1">
    <property type="nucleotide sequence ID" value="NZ_VJXX01000001.1"/>
</dbReference>
<organism evidence="10 11">
    <name type="scientific">Arthrobacter bussei</name>
    <dbReference type="NCBI Taxonomy" id="2594179"/>
    <lineage>
        <taxon>Bacteria</taxon>
        <taxon>Bacillati</taxon>
        <taxon>Actinomycetota</taxon>
        <taxon>Actinomycetes</taxon>
        <taxon>Micrococcales</taxon>
        <taxon>Micrococcaceae</taxon>
        <taxon>Arthrobacter</taxon>
    </lineage>
</organism>
<feature type="domain" description="Lipoyl-binding" evidence="8">
    <location>
        <begin position="10"/>
        <end position="85"/>
    </location>
</feature>
<dbReference type="Pfam" id="PF00198">
    <property type="entry name" value="2-oxoacid_dh"/>
    <property type="match status" value="1"/>
</dbReference>
<evidence type="ECO:0000256" key="3">
    <source>
        <dbReference type="ARBA" id="ARBA00022679"/>
    </source>
</evidence>
<evidence type="ECO:0000256" key="1">
    <source>
        <dbReference type="ARBA" id="ARBA00001938"/>
    </source>
</evidence>
<evidence type="ECO:0000259" key="8">
    <source>
        <dbReference type="PROSITE" id="PS50968"/>
    </source>
</evidence>
<proteinExistence type="inferred from homology"/>
<evidence type="ECO:0000313" key="10">
    <source>
        <dbReference type="EMBL" id="MPY10022.1"/>
    </source>
</evidence>
<dbReference type="GO" id="GO:0016407">
    <property type="term" value="F:acetyltransferase activity"/>
    <property type="evidence" value="ECO:0007669"/>
    <property type="project" value="TreeGrafter"/>
</dbReference>
<evidence type="ECO:0000259" key="9">
    <source>
        <dbReference type="PROSITE" id="PS51826"/>
    </source>
</evidence>
<dbReference type="InterPro" id="IPR001078">
    <property type="entry name" value="2-oxoacid_DH_actylTfrase"/>
</dbReference>
<comment type="similarity">
    <text evidence="2 6">Belongs to the 2-oxoacid dehydrogenase family.</text>
</comment>
<dbReference type="InterPro" id="IPR003016">
    <property type="entry name" value="2-oxoA_DH_lipoyl-BS"/>
</dbReference>
<dbReference type="InterPro" id="IPR004167">
    <property type="entry name" value="PSBD"/>
</dbReference>
<accession>A0A7X1NNK3</accession>
<reference evidence="11" key="1">
    <citation type="submission" date="2019-07" db="EMBL/GenBank/DDBJ databases">
        <title>Arthrobacter KR32 sp. nov., isolated from mountain cheese made of cows milk.</title>
        <authorList>
            <person name="Flegler A."/>
        </authorList>
    </citation>
    <scope>NUCLEOTIDE SEQUENCE [LARGE SCALE GENOMIC DNA]</scope>
    <source>
        <strain evidence="11">KR32</strain>
    </source>
</reference>
<feature type="region of interest" description="Disordered" evidence="7">
    <location>
        <begin position="114"/>
        <end position="223"/>
    </location>
</feature>
<dbReference type="InterPro" id="IPR000089">
    <property type="entry name" value="Biotin_lipoyl"/>
</dbReference>
<dbReference type="PROSITE" id="PS50968">
    <property type="entry name" value="BIOTINYL_LIPOYL"/>
    <property type="match status" value="1"/>
</dbReference>
<sequence>MSTPTVAEKLLVFMLPDLGEGLTEAELVSWLVAEGDTVAVDQAIAEVETAKSVVEVPSPFAGTVAVLHGRPGEVLDVGAPFLSVRPEGAPATGSGAATPDAAVTSDAAAIDGAAEELREDSGVPASATRPDEQPPVVSEGSGNVLIGYGTPGGLTGGRTRPRKGAAPTGTRPALVGAVDSTSSPASASAHVAGRAPTQGPARTPAGRPAHASTDPGEAHERRAPLCVSPLVRKLARDHGIKLDDVLGSGEKGLILRRDIDAAIAAHVIPSGLADGPEAAAPPAEPSTSRDSRSGLAILERTPLRGVRRTIADAMSRSRREIPEATVWVDVDVTALVELRDGIKRRTPDAVPGILAFVARFVVAGLAHYPELNSRITTGEDGTQELVRVDGVNLGIAAQTDRGLVVPSVRRADTLSARGLDNEIRRLAALARAGKATPSDLSSGTFTLNNYGVFGVDGSAAIINYPESAILGMGRIIDRPWVVDGELAVRKVTELTLAFDHRVCDGGTAGGFLRFVADAMENPGGMLADL</sequence>
<dbReference type="PANTHER" id="PTHR43178:SF5">
    <property type="entry name" value="LIPOAMIDE ACYLTRANSFERASE COMPONENT OF BRANCHED-CHAIN ALPHA-KETO ACID DEHYDROGENASE COMPLEX, MITOCHONDRIAL"/>
    <property type="match status" value="1"/>
</dbReference>
<dbReference type="SUPFAM" id="SSF47005">
    <property type="entry name" value="Peripheral subunit-binding domain of 2-oxo acid dehydrogenase complex"/>
    <property type="match status" value="1"/>
</dbReference>
<keyword evidence="11" id="KW-1185">Reference proteome</keyword>
<dbReference type="SUPFAM" id="SSF52777">
    <property type="entry name" value="CoA-dependent acyltransferases"/>
    <property type="match status" value="1"/>
</dbReference>
<evidence type="ECO:0000313" key="11">
    <source>
        <dbReference type="Proteomes" id="UP000326464"/>
    </source>
</evidence>
<gene>
    <name evidence="10" type="ORF">FNH21_04705</name>
</gene>
<evidence type="ECO:0000256" key="4">
    <source>
        <dbReference type="ARBA" id="ARBA00022823"/>
    </source>
</evidence>
<dbReference type="EMBL" id="VJXX01000001">
    <property type="protein sequence ID" value="MPY10022.1"/>
    <property type="molecule type" value="Genomic_DNA"/>
</dbReference>
<dbReference type="InterPro" id="IPR036625">
    <property type="entry name" value="E3-bd_dom_sf"/>
</dbReference>
<feature type="region of interest" description="Disordered" evidence="7">
    <location>
        <begin position="272"/>
        <end position="295"/>
    </location>
</feature>
<dbReference type="OrthoDB" id="9805770at2"/>
<dbReference type="PANTHER" id="PTHR43178">
    <property type="entry name" value="DIHYDROLIPOAMIDE ACETYLTRANSFERASE COMPONENT OF PYRUVATE DEHYDROGENASE COMPLEX"/>
    <property type="match status" value="1"/>
</dbReference>
<keyword evidence="4 6" id="KW-0450">Lipoyl</keyword>
<dbReference type="CDD" id="cd06849">
    <property type="entry name" value="lipoyl_domain"/>
    <property type="match status" value="1"/>
</dbReference>
<protein>
    <recommendedName>
        <fullName evidence="6">Dihydrolipoamide acetyltransferase component of pyruvate dehydrogenase complex</fullName>
        <ecNumber evidence="6">2.3.1.-</ecNumber>
    </recommendedName>
</protein>
<dbReference type="Proteomes" id="UP000326464">
    <property type="component" value="Unassembled WGS sequence"/>
</dbReference>
<evidence type="ECO:0000256" key="2">
    <source>
        <dbReference type="ARBA" id="ARBA00007317"/>
    </source>
</evidence>
<comment type="caution">
    <text evidence="10">The sequence shown here is derived from an EMBL/GenBank/DDBJ whole genome shotgun (WGS) entry which is preliminary data.</text>
</comment>
<dbReference type="GO" id="GO:0031405">
    <property type="term" value="F:lipoic acid binding"/>
    <property type="evidence" value="ECO:0007669"/>
    <property type="project" value="TreeGrafter"/>
</dbReference>
<evidence type="ECO:0000256" key="7">
    <source>
        <dbReference type="SAM" id="MobiDB-lite"/>
    </source>
</evidence>
<dbReference type="EC" id="2.3.1.-" evidence="6"/>
<dbReference type="InterPro" id="IPR023213">
    <property type="entry name" value="CAT-like_dom_sf"/>
</dbReference>